<dbReference type="PANTHER" id="PTHR43133">
    <property type="entry name" value="RNA POLYMERASE ECF-TYPE SIGMA FACTO"/>
    <property type="match status" value="1"/>
</dbReference>
<evidence type="ECO:0000256" key="3">
    <source>
        <dbReference type="ARBA" id="ARBA00023163"/>
    </source>
</evidence>
<keyword evidence="1" id="KW-0805">Transcription regulation</keyword>
<proteinExistence type="predicted"/>
<name>A0AAT9FL22_9BACT</name>
<dbReference type="GO" id="GO:0000428">
    <property type="term" value="C:DNA-directed RNA polymerase complex"/>
    <property type="evidence" value="ECO:0007669"/>
    <property type="project" value="UniProtKB-KW"/>
</dbReference>
<sequence length="191" mass="22536">MIRHAVSRTDHPVWDEFLNYYDPFVTAVLRKMNFREPEIDDVRQLAFIRLWENLPAYRKQPGKAKFRSWLARLIRNVALNWIRDHQKENSESQLSEDTQSGYLVDSPDVEANIEKEWQAYVVKLAMTRLESVFTGKAFEVLQLSLEGHEAEAISEKLNLQKDSVYVLKNRVKTRMQHEIAQIRSELEEFSP</sequence>
<dbReference type="EMBL" id="AP026866">
    <property type="protein sequence ID" value="BDS06643.1"/>
    <property type="molecule type" value="Genomic_DNA"/>
</dbReference>
<dbReference type="InterPro" id="IPR000792">
    <property type="entry name" value="Tscrpt_reg_LuxR_C"/>
</dbReference>
<gene>
    <name evidence="5" type="primary">sigY_2</name>
    <name evidence="5" type="ORF">NT6N_16830</name>
</gene>
<dbReference type="InterPro" id="IPR039425">
    <property type="entry name" value="RNA_pol_sigma-70-like"/>
</dbReference>
<dbReference type="KEGG" id="osu:NT6N_16830"/>
<evidence type="ECO:0000259" key="4">
    <source>
        <dbReference type="PROSITE" id="PS00622"/>
    </source>
</evidence>
<dbReference type="InterPro" id="IPR007627">
    <property type="entry name" value="RNA_pol_sigma70_r2"/>
</dbReference>
<protein>
    <submittedName>
        <fullName evidence="5">DNA-directed RNA polymerase sigma-70 factor</fullName>
    </submittedName>
</protein>
<keyword evidence="5" id="KW-0240">DNA-directed RNA polymerase</keyword>
<dbReference type="Pfam" id="PF04542">
    <property type="entry name" value="Sigma70_r2"/>
    <property type="match status" value="1"/>
</dbReference>
<feature type="domain" description="HTH luxR-type" evidence="4">
    <location>
        <begin position="147"/>
        <end position="174"/>
    </location>
</feature>
<evidence type="ECO:0000313" key="5">
    <source>
        <dbReference type="EMBL" id="BDS06643.1"/>
    </source>
</evidence>
<dbReference type="PROSITE" id="PS00622">
    <property type="entry name" value="HTH_LUXR_1"/>
    <property type="match status" value="1"/>
</dbReference>
<keyword evidence="2" id="KW-0731">Sigma factor</keyword>
<dbReference type="SUPFAM" id="SSF88946">
    <property type="entry name" value="Sigma2 domain of RNA polymerase sigma factors"/>
    <property type="match status" value="1"/>
</dbReference>
<dbReference type="InterPro" id="IPR013325">
    <property type="entry name" value="RNA_pol_sigma_r2"/>
</dbReference>
<evidence type="ECO:0000256" key="2">
    <source>
        <dbReference type="ARBA" id="ARBA00023082"/>
    </source>
</evidence>
<dbReference type="GO" id="GO:0016987">
    <property type="term" value="F:sigma factor activity"/>
    <property type="evidence" value="ECO:0007669"/>
    <property type="project" value="UniProtKB-KW"/>
</dbReference>
<evidence type="ECO:0000256" key="1">
    <source>
        <dbReference type="ARBA" id="ARBA00023015"/>
    </source>
</evidence>
<dbReference type="PANTHER" id="PTHR43133:SF51">
    <property type="entry name" value="RNA POLYMERASE SIGMA FACTOR"/>
    <property type="match status" value="1"/>
</dbReference>
<dbReference type="AlphaFoldDB" id="A0AAT9FL22"/>
<dbReference type="GO" id="GO:0006352">
    <property type="term" value="P:DNA-templated transcription initiation"/>
    <property type="evidence" value="ECO:0007669"/>
    <property type="project" value="InterPro"/>
</dbReference>
<reference evidence="5" key="1">
    <citation type="submission" date="2024-07" db="EMBL/GenBank/DDBJ databases">
        <title>Complete genome sequence of Verrucomicrobiaceae bacterium NT6N.</title>
        <authorList>
            <person name="Huang C."/>
            <person name="Takami H."/>
            <person name="Hamasaki K."/>
        </authorList>
    </citation>
    <scope>NUCLEOTIDE SEQUENCE</scope>
    <source>
        <strain evidence="5">NT6N</strain>
    </source>
</reference>
<dbReference type="NCBIfam" id="TIGR02937">
    <property type="entry name" value="sigma70-ECF"/>
    <property type="match status" value="1"/>
</dbReference>
<keyword evidence="3" id="KW-0804">Transcription</keyword>
<organism evidence="5">
    <name type="scientific">Oceaniferula spumae</name>
    <dbReference type="NCBI Taxonomy" id="2979115"/>
    <lineage>
        <taxon>Bacteria</taxon>
        <taxon>Pseudomonadati</taxon>
        <taxon>Verrucomicrobiota</taxon>
        <taxon>Verrucomicrobiia</taxon>
        <taxon>Verrucomicrobiales</taxon>
        <taxon>Verrucomicrobiaceae</taxon>
        <taxon>Oceaniferula</taxon>
    </lineage>
</organism>
<dbReference type="InterPro" id="IPR014284">
    <property type="entry name" value="RNA_pol_sigma-70_dom"/>
</dbReference>
<dbReference type="Gene3D" id="1.10.1740.10">
    <property type="match status" value="1"/>
</dbReference>
<accession>A0AAT9FL22</accession>